<gene>
    <name evidence="9" type="ORF">CYJ26_07365</name>
</gene>
<dbReference type="EMBL" id="PKHA01000007">
    <property type="protein sequence ID" value="PKY98413.1"/>
    <property type="molecule type" value="Genomic_DNA"/>
</dbReference>
<dbReference type="GO" id="GO:0005886">
    <property type="term" value="C:plasma membrane"/>
    <property type="evidence" value="ECO:0007669"/>
    <property type="project" value="UniProtKB-SubCell"/>
</dbReference>
<evidence type="ECO:0000256" key="3">
    <source>
        <dbReference type="ARBA" id="ARBA00022475"/>
    </source>
</evidence>
<comment type="caution">
    <text evidence="9">The sequence shown here is derived from an EMBL/GenBank/DDBJ whole genome shotgun (WGS) entry which is preliminary data.</text>
</comment>
<name>A0A2I1KS04_9ACTO</name>
<evidence type="ECO:0000256" key="1">
    <source>
        <dbReference type="ARBA" id="ARBA00004651"/>
    </source>
</evidence>
<dbReference type="GeneID" id="81708746"/>
<reference evidence="9 10" key="1">
    <citation type="submission" date="2017-12" db="EMBL/GenBank/DDBJ databases">
        <title>Phylogenetic diversity of female urinary microbiome.</title>
        <authorList>
            <person name="Thomas-White K."/>
            <person name="Wolfe A.J."/>
        </authorList>
    </citation>
    <scope>NUCLEOTIDE SEQUENCE [LARGE SCALE GENOMIC DNA]</scope>
    <source>
        <strain evidence="9 10">UMB0319</strain>
    </source>
</reference>
<accession>A0A2I1KS04</accession>
<feature type="transmembrane region" description="Helical" evidence="7">
    <location>
        <begin position="194"/>
        <end position="214"/>
    </location>
</feature>
<feature type="domain" description="ABC transmembrane type-1" evidence="8">
    <location>
        <begin position="112"/>
        <end position="321"/>
    </location>
</feature>
<evidence type="ECO:0000313" key="10">
    <source>
        <dbReference type="Proteomes" id="UP000234778"/>
    </source>
</evidence>
<keyword evidence="2 7" id="KW-0813">Transport</keyword>
<feature type="transmembrane region" description="Helical" evidence="7">
    <location>
        <begin position="298"/>
        <end position="324"/>
    </location>
</feature>
<feature type="transmembrane region" description="Helical" evidence="7">
    <location>
        <begin position="256"/>
        <end position="278"/>
    </location>
</feature>
<feature type="transmembrane region" description="Helical" evidence="7">
    <location>
        <begin position="114"/>
        <end position="136"/>
    </location>
</feature>
<keyword evidence="3" id="KW-1003">Cell membrane</keyword>
<evidence type="ECO:0000313" key="9">
    <source>
        <dbReference type="EMBL" id="PKY98413.1"/>
    </source>
</evidence>
<sequence>MNRLRFLASRLVQTLLVLIIIAFITFAIFSLWPSDPAGLACGKPCTPDNLQRAREFMGYDQPWYTQFWHYLVGIVQGRTFGQGASAVVCSAPCLGYSFRLSTPVTDLVVSRLPVTASIAVGAAILWLIVGVGAGVISALRRGSRLDRFIMTGTVFGVSAPSYLLGLLGILLFGFTLDMVPVSGYVPLSQSPVDWAWHLILPWTVLALISAAIYARMVRGEMLENMGEDYVRTARAVGLPEKRVIGRHVMRNISLPVVTYFALDLGSMLGGAVITERVFSMQGLGALLMDAVGTVDVPVVMGVTLVAAAFVIIANLLVDAFAALIDPRV</sequence>
<dbReference type="InterPro" id="IPR000515">
    <property type="entry name" value="MetI-like"/>
</dbReference>
<dbReference type="PROSITE" id="PS50928">
    <property type="entry name" value="ABC_TM1"/>
    <property type="match status" value="1"/>
</dbReference>
<dbReference type="AlphaFoldDB" id="A0A2I1KS04"/>
<dbReference type="SUPFAM" id="SSF161098">
    <property type="entry name" value="MetI-like"/>
    <property type="match status" value="1"/>
</dbReference>
<dbReference type="GO" id="GO:0055085">
    <property type="term" value="P:transmembrane transport"/>
    <property type="evidence" value="ECO:0007669"/>
    <property type="project" value="InterPro"/>
</dbReference>
<proteinExistence type="inferred from homology"/>
<keyword evidence="4 7" id="KW-0812">Transmembrane</keyword>
<keyword evidence="5 7" id="KW-1133">Transmembrane helix</keyword>
<dbReference type="Pfam" id="PF19300">
    <property type="entry name" value="BPD_transp_1_N"/>
    <property type="match status" value="1"/>
</dbReference>
<dbReference type="PANTHER" id="PTHR30465">
    <property type="entry name" value="INNER MEMBRANE ABC TRANSPORTER"/>
    <property type="match status" value="1"/>
</dbReference>
<dbReference type="InterPro" id="IPR035906">
    <property type="entry name" value="MetI-like_sf"/>
</dbReference>
<dbReference type="Proteomes" id="UP000234778">
    <property type="component" value="Unassembled WGS sequence"/>
</dbReference>
<dbReference type="Pfam" id="PF00528">
    <property type="entry name" value="BPD_transp_1"/>
    <property type="match status" value="1"/>
</dbReference>
<evidence type="ECO:0000256" key="2">
    <source>
        <dbReference type="ARBA" id="ARBA00022448"/>
    </source>
</evidence>
<dbReference type="PANTHER" id="PTHR30465:SF0">
    <property type="entry name" value="OLIGOPEPTIDE TRANSPORT SYSTEM PERMEASE PROTEIN APPB"/>
    <property type="match status" value="1"/>
</dbReference>
<organism evidence="9 10">
    <name type="scientific">Actinomyces urogenitalis</name>
    <dbReference type="NCBI Taxonomy" id="103621"/>
    <lineage>
        <taxon>Bacteria</taxon>
        <taxon>Bacillati</taxon>
        <taxon>Actinomycetota</taxon>
        <taxon>Actinomycetes</taxon>
        <taxon>Actinomycetales</taxon>
        <taxon>Actinomycetaceae</taxon>
        <taxon>Actinomyces</taxon>
    </lineage>
</organism>
<evidence type="ECO:0000256" key="4">
    <source>
        <dbReference type="ARBA" id="ARBA00022692"/>
    </source>
</evidence>
<evidence type="ECO:0000256" key="6">
    <source>
        <dbReference type="ARBA" id="ARBA00023136"/>
    </source>
</evidence>
<comment type="similarity">
    <text evidence="7">Belongs to the binding-protein-dependent transport system permease family.</text>
</comment>
<dbReference type="CDD" id="cd06261">
    <property type="entry name" value="TM_PBP2"/>
    <property type="match status" value="1"/>
</dbReference>
<comment type="subcellular location">
    <subcellularLocation>
        <location evidence="1 7">Cell membrane</location>
        <topology evidence="1 7">Multi-pass membrane protein</topology>
    </subcellularLocation>
</comment>
<dbReference type="RefSeq" id="WP_006547664.1">
    <property type="nucleotide sequence ID" value="NZ_CP136961.1"/>
</dbReference>
<evidence type="ECO:0000259" key="8">
    <source>
        <dbReference type="PROSITE" id="PS50928"/>
    </source>
</evidence>
<feature type="transmembrane region" description="Helical" evidence="7">
    <location>
        <begin position="12"/>
        <end position="32"/>
    </location>
</feature>
<evidence type="ECO:0000256" key="5">
    <source>
        <dbReference type="ARBA" id="ARBA00022989"/>
    </source>
</evidence>
<feature type="transmembrane region" description="Helical" evidence="7">
    <location>
        <begin position="148"/>
        <end position="174"/>
    </location>
</feature>
<dbReference type="Gene3D" id="1.10.3720.10">
    <property type="entry name" value="MetI-like"/>
    <property type="match status" value="1"/>
</dbReference>
<evidence type="ECO:0000256" key="7">
    <source>
        <dbReference type="RuleBase" id="RU363032"/>
    </source>
</evidence>
<keyword evidence="6 7" id="KW-0472">Membrane</keyword>
<protein>
    <submittedName>
        <fullName evidence="9">ABC transporter permease</fullName>
    </submittedName>
</protein>
<dbReference type="InterPro" id="IPR045621">
    <property type="entry name" value="BPD_transp_1_N"/>
</dbReference>